<sequence length="254" mass="28272">MSTQLLIYKTAVPVTRGRHGDCYIEGSADYGFSSEVNSVPLMAVEFPQAAGEYPIVFAGSGSEIVPAVILGVRGSENLFVSGESEWKAKYIPAFVRRYPFVFAREADRFLLCVDEEYAGFNRDGRGLRLFGEDGAPTPYVDNVLNFLKEYQAQFLRTQRFCARIGELGLLEPMQAQVKTGDGPSFSLSGFMAVNRDKLKALPAETLSELAKTDELELLYLHLQSMRNFEGLRDRLEHRLHEGDGARIEAEGALN</sequence>
<dbReference type="InterPro" id="IPR010836">
    <property type="entry name" value="SapC"/>
</dbReference>
<reference evidence="1" key="1">
    <citation type="journal article" date="2022" name="ISME J.">
        <title>Identification of active gaseous-alkane degraders at natural gas seeps.</title>
        <authorList>
            <person name="Farhan Ul Haque M."/>
            <person name="Hernandez M."/>
            <person name="Crombie A.T."/>
            <person name="Murrell J.C."/>
        </authorList>
    </citation>
    <scope>NUCLEOTIDE SEQUENCE</scope>
    <source>
        <strain evidence="1">PC2</strain>
    </source>
</reference>
<keyword evidence="2" id="KW-1185">Reference proteome</keyword>
<dbReference type="EMBL" id="JAIVFP010000001">
    <property type="protein sequence ID" value="MCI4682042.1"/>
    <property type="molecule type" value="Genomic_DNA"/>
</dbReference>
<dbReference type="Pfam" id="PF07277">
    <property type="entry name" value="SapC"/>
    <property type="match status" value="1"/>
</dbReference>
<gene>
    <name evidence="1" type="ORF">K2U94_04570</name>
</gene>
<comment type="caution">
    <text evidence="1">The sequence shown here is derived from an EMBL/GenBank/DDBJ whole genome shotgun (WGS) entry which is preliminary data.</text>
</comment>
<evidence type="ECO:0000313" key="2">
    <source>
        <dbReference type="Proteomes" id="UP001139104"/>
    </source>
</evidence>
<dbReference type="RefSeq" id="WP_243066076.1">
    <property type="nucleotide sequence ID" value="NZ_JAIVFK010000002.1"/>
</dbReference>
<organism evidence="1 2">
    <name type="scientific">Candidatus Rhodoblastus alkanivorans</name>
    <dbReference type="NCBI Taxonomy" id="2954117"/>
    <lineage>
        <taxon>Bacteria</taxon>
        <taxon>Pseudomonadati</taxon>
        <taxon>Pseudomonadota</taxon>
        <taxon>Alphaproteobacteria</taxon>
        <taxon>Hyphomicrobiales</taxon>
        <taxon>Rhodoblastaceae</taxon>
        <taxon>Rhodoblastus</taxon>
    </lineage>
</organism>
<protein>
    <submittedName>
        <fullName evidence="1">SapC family protein</fullName>
    </submittedName>
</protein>
<name>A0ABS9Z5X0_9HYPH</name>
<accession>A0ABS9Z5X0</accession>
<dbReference type="Proteomes" id="UP001139104">
    <property type="component" value="Unassembled WGS sequence"/>
</dbReference>
<evidence type="ECO:0000313" key="1">
    <source>
        <dbReference type="EMBL" id="MCI4682042.1"/>
    </source>
</evidence>
<proteinExistence type="predicted"/>